<accession>A0A6M3IZS6</accession>
<protein>
    <submittedName>
        <fullName evidence="1">Uncharacterized protein</fullName>
    </submittedName>
</protein>
<organism evidence="1">
    <name type="scientific">viral metagenome</name>
    <dbReference type="NCBI Taxonomy" id="1070528"/>
    <lineage>
        <taxon>unclassified sequences</taxon>
        <taxon>metagenomes</taxon>
        <taxon>organismal metagenomes</taxon>
    </lineage>
</organism>
<sequence length="158" mass="17856">MTWTSEIDFDLAALTEMKSGEPQFFYFGNRGMIDKSPYIALDHDAGVGDKEDVGGNQEILRIDKLNDVKKVHLFCWDYKEVQQGGHARFHESDIKIAITENNETEHTVSLDSVEIGNVVLLATIDNTDPSGARFVNRSEIETLKHLNDSQQFINIANR</sequence>
<proteinExistence type="predicted"/>
<dbReference type="EMBL" id="MT141463">
    <property type="protein sequence ID" value="QJA62142.1"/>
    <property type="molecule type" value="Genomic_DNA"/>
</dbReference>
<reference evidence="1" key="1">
    <citation type="submission" date="2020-03" db="EMBL/GenBank/DDBJ databases">
        <title>The deep terrestrial virosphere.</title>
        <authorList>
            <person name="Holmfeldt K."/>
            <person name="Nilsson E."/>
            <person name="Simone D."/>
            <person name="Lopez-Fernandez M."/>
            <person name="Wu X."/>
            <person name="de Brujin I."/>
            <person name="Lundin D."/>
            <person name="Andersson A."/>
            <person name="Bertilsson S."/>
            <person name="Dopson M."/>
        </authorList>
    </citation>
    <scope>NUCLEOTIDE SEQUENCE</scope>
    <source>
        <strain evidence="1">MM415B00820</strain>
    </source>
</reference>
<evidence type="ECO:0000313" key="1">
    <source>
        <dbReference type="EMBL" id="QJA62142.1"/>
    </source>
</evidence>
<name>A0A6M3IZS6_9ZZZZ</name>
<gene>
    <name evidence="1" type="ORF">MM415B00820_0004</name>
</gene>
<dbReference type="AlphaFoldDB" id="A0A6M3IZS6"/>